<dbReference type="EMBL" id="KE504157">
    <property type="protein sequence ID" value="EPS99387.1"/>
    <property type="molecule type" value="Genomic_DNA"/>
</dbReference>
<protein>
    <submittedName>
        <fullName evidence="2">Uncharacterized protein</fullName>
    </submittedName>
</protein>
<proteinExistence type="predicted"/>
<evidence type="ECO:0000313" key="2">
    <source>
        <dbReference type="EMBL" id="EPS99387.1"/>
    </source>
</evidence>
<dbReference type="Proteomes" id="UP000015241">
    <property type="component" value="Unassembled WGS sequence"/>
</dbReference>
<name>S8E3L5_FOMSC</name>
<feature type="region of interest" description="Disordered" evidence="1">
    <location>
        <begin position="88"/>
        <end position="113"/>
    </location>
</feature>
<dbReference type="AlphaFoldDB" id="S8E3L5"/>
<keyword evidence="3" id="KW-1185">Reference proteome</keyword>
<evidence type="ECO:0000313" key="3">
    <source>
        <dbReference type="Proteomes" id="UP000015241"/>
    </source>
</evidence>
<reference evidence="2 3" key="1">
    <citation type="journal article" date="2012" name="Science">
        <title>The Paleozoic origin of enzymatic lignin decomposition reconstructed from 31 fungal genomes.</title>
        <authorList>
            <person name="Floudas D."/>
            <person name="Binder M."/>
            <person name="Riley R."/>
            <person name="Barry K."/>
            <person name="Blanchette R.A."/>
            <person name="Henrissat B."/>
            <person name="Martinez A.T."/>
            <person name="Otillar R."/>
            <person name="Spatafora J.W."/>
            <person name="Yadav J.S."/>
            <person name="Aerts A."/>
            <person name="Benoit I."/>
            <person name="Boyd A."/>
            <person name="Carlson A."/>
            <person name="Copeland A."/>
            <person name="Coutinho P.M."/>
            <person name="de Vries R.P."/>
            <person name="Ferreira P."/>
            <person name="Findley K."/>
            <person name="Foster B."/>
            <person name="Gaskell J."/>
            <person name="Glotzer D."/>
            <person name="Gorecki P."/>
            <person name="Heitman J."/>
            <person name="Hesse C."/>
            <person name="Hori C."/>
            <person name="Igarashi K."/>
            <person name="Jurgens J.A."/>
            <person name="Kallen N."/>
            <person name="Kersten P."/>
            <person name="Kohler A."/>
            <person name="Kuees U."/>
            <person name="Kumar T.K.A."/>
            <person name="Kuo A."/>
            <person name="LaButti K."/>
            <person name="Larrondo L.F."/>
            <person name="Lindquist E."/>
            <person name="Ling A."/>
            <person name="Lombard V."/>
            <person name="Lucas S."/>
            <person name="Lundell T."/>
            <person name="Martin R."/>
            <person name="McLaughlin D.J."/>
            <person name="Morgenstern I."/>
            <person name="Morin E."/>
            <person name="Murat C."/>
            <person name="Nagy L.G."/>
            <person name="Nolan M."/>
            <person name="Ohm R.A."/>
            <person name="Patyshakuliyeva A."/>
            <person name="Rokas A."/>
            <person name="Ruiz-Duenas F.J."/>
            <person name="Sabat G."/>
            <person name="Salamov A."/>
            <person name="Samejima M."/>
            <person name="Schmutz J."/>
            <person name="Slot J.C."/>
            <person name="St John F."/>
            <person name="Stenlid J."/>
            <person name="Sun H."/>
            <person name="Sun S."/>
            <person name="Syed K."/>
            <person name="Tsang A."/>
            <person name="Wiebenga A."/>
            <person name="Young D."/>
            <person name="Pisabarro A."/>
            <person name="Eastwood D.C."/>
            <person name="Martin F."/>
            <person name="Cullen D."/>
            <person name="Grigoriev I.V."/>
            <person name="Hibbett D.S."/>
        </authorList>
    </citation>
    <scope>NUCLEOTIDE SEQUENCE</scope>
    <source>
        <strain evidence="3">FP-58527</strain>
    </source>
</reference>
<sequence length="162" mass="17856">MARVFAASIEQLKQLQATYCSLIGETQFVQYDQPPGLHSRALTPILFGLPKPRIRCSVLHFADAARARPRLSQYRKYLISRECAELRNKRGSSASPHPTSVPTSPPTDSVHVGTGHSYADLQVDLARFSQPARCEAYRGCNQGLSVTCRALIITSCRSPLIS</sequence>
<gene>
    <name evidence="2" type="ORF">FOMPIDRAFT_1050665</name>
</gene>
<accession>S8E3L5</accession>
<dbReference type="InParanoid" id="S8E3L5"/>
<evidence type="ECO:0000256" key="1">
    <source>
        <dbReference type="SAM" id="MobiDB-lite"/>
    </source>
</evidence>
<organism evidence="2 3">
    <name type="scientific">Fomitopsis schrenkii</name>
    <name type="common">Brown rot fungus</name>
    <dbReference type="NCBI Taxonomy" id="2126942"/>
    <lineage>
        <taxon>Eukaryota</taxon>
        <taxon>Fungi</taxon>
        <taxon>Dikarya</taxon>
        <taxon>Basidiomycota</taxon>
        <taxon>Agaricomycotina</taxon>
        <taxon>Agaricomycetes</taxon>
        <taxon>Polyporales</taxon>
        <taxon>Fomitopsis</taxon>
    </lineage>
</organism>
<dbReference type="HOGENOM" id="CLU_1635438_0_0_1"/>
<feature type="compositionally biased region" description="Low complexity" evidence="1">
    <location>
        <begin position="92"/>
        <end position="112"/>
    </location>
</feature>